<dbReference type="InterPro" id="IPR011251">
    <property type="entry name" value="Luciferase-like_dom"/>
</dbReference>
<dbReference type="RefSeq" id="WP_118926041.1">
    <property type="nucleotide sequence ID" value="NZ_QXGH01000018.1"/>
</dbReference>
<sequence>MRLGYFGGNVGGMASPQAVDVARFAESLGYASIWAGEHVVLPKPRREKPPLDPDWPMADPMIQLAYLAAGTQHIRLSTGVVVATQHQPVRLAKQAATLDVLSGGRFMMGLGLGYLDLEFEVLGLPATQKRARFRECVGAMRALWTEDSPVFDGEFVSFSGVDAHPKPSTPGGPPLIMGGYADAGLDDAAKYGSGWYGFGLTPDDTREVVDRITTRLEAEDRDPRMFEIFMTPRARLDGALIKEYEQAGVTELVVSAEALDIDGIKRRLELNSPEAHGVEPAGVGTRYAWEV</sequence>
<dbReference type="Proteomes" id="UP000283644">
    <property type="component" value="Unassembled WGS sequence"/>
</dbReference>
<evidence type="ECO:0000313" key="7">
    <source>
        <dbReference type="Proteomes" id="UP000283644"/>
    </source>
</evidence>
<dbReference type="Gene3D" id="3.20.20.30">
    <property type="entry name" value="Luciferase-like domain"/>
    <property type="match status" value="1"/>
</dbReference>
<dbReference type="PANTHER" id="PTHR30011:SF16">
    <property type="entry name" value="C2H2 FINGER DOMAIN TRANSCRIPTION FACTOR (EUROFUNG)-RELATED"/>
    <property type="match status" value="1"/>
</dbReference>
<dbReference type="InterPro" id="IPR036661">
    <property type="entry name" value="Luciferase-like_sf"/>
</dbReference>
<dbReference type="InterPro" id="IPR051260">
    <property type="entry name" value="Diverse_substr_monoxygenases"/>
</dbReference>
<evidence type="ECO:0000256" key="2">
    <source>
        <dbReference type="ARBA" id="ARBA00022643"/>
    </source>
</evidence>
<accession>A0A417Y0X6</accession>
<reference evidence="6 7" key="1">
    <citation type="submission" date="2018-09" db="EMBL/GenBank/DDBJ databases">
        <title>Genome sequencing of Nocardioides immobilis CCTCC AB 2017083 for comparison to Nocardioides silvaticus.</title>
        <authorList>
            <person name="Li C."/>
            <person name="Wang G."/>
        </authorList>
    </citation>
    <scope>NUCLEOTIDE SEQUENCE [LARGE SCALE GENOMIC DNA]</scope>
    <source>
        <strain evidence="6 7">CCTCC AB 2017083</strain>
    </source>
</reference>
<evidence type="ECO:0000313" key="6">
    <source>
        <dbReference type="EMBL" id="RHW26255.1"/>
    </source>
</evidence>
<evidence type="ECO:0000256" key="3">
    <source>
        <dbReference type="ARBA" id="ARBA00023002"/>
    </source>
</evidence>
<organism evidence="6 7">
    <name type="scientific">Nocardioides immobilis</name>
    <dbReference type="NCBI Taxonomy" id="2049295"/>
    <lineage>
        <taxon>Bacteria</taxon>
        <taxon>Bacillati</taxon>
        <taxon>Actinomycetota</taxon>
        <taxon>Actinomycetes</taxon>
        <taxon>Propionibacteriales</taxon>
        <taxon>Nocardioidaceae</taxon>
        <taxon>Nocardioides</taxon>
    </lineage>
</organism>
<comment type="caution">
    <text evidence="6">The sequence shown here is derived from an EMBL/GenBank/DDBJ whole genome shotgun (WGS) entry which is preliminary data.</text>
</comment>
<evidence type="ECO:0000256" key="4">
    <source>
        <dbReference type="ARBA" id="ARBA00023033"/>
    </source>
</evidence>
<dbReference type="GO" id="GO:0016705">
    <property type="term" value="F:oxidoreductase activity, acting on paired donors, with incorporation or reduction of molecular oxygen"/>
    <property type="evidence" value="ECO:0007669"/>
    <property type="project" value="InterPro"/>
</dbReference>
<evidence type="ECO:0000256" key="1">
    <source>
        <dbReference type="ARBA" id="ARBA00022630"/>
    </source>
</evidence>
<dbReference type="Pfam" id="PF00296">
    <property type="entry name" value="Bac_luciferase"/>
    <property type="match status" value="1"/>
</dbReference>
<dbReference type="PANTHER" id="PTHR30011">
    <property type="entry name" value="ALKANESULFONATE MONOOXYGENASE-RELATED"/>
    <property type="match status" value="1"/>
</dbReference>
<dbReference type="EMBL" id="QXGH01000018">
    <property type="protein sequence ID" value="RHW26255.1"/>
    <property type="molecule type" value="Genomic_DNA"/>
</dbReference>
<gene>
    <name evidence="6" type="ORF">D0Z08_14900</name>
</gene>
<dbReference type="NCBIfam" id="TIGR03619">
    <property type="entry name" value="F420_Rv2161c"/>
    <property type="match status" value="1"/>
</dbReference>
<keyword evidence="4" id="KW-0503">Monooxygenase</keyword>
<name>A0A417Y0X6_9ACTN</name>
<keyword evidence="1" id="KW-0285">Flavoprotein</keyword>
<keyword evidence="2" id="KW-0288">FMN</keyword>
<keyword evidence="3" id="KW-0560">Oxidoreductase</keyword>
<dbReference type="AlphaFoldDB" id="A0A417Y0X6"/>
<dbReference type="OrthoDB" id="9776438at2"/>
<proteinExistence type="predicted"/>
<feature type="domain" description="Luciferase-like" evidence="5">
    <location>
        <begin position="16"/>
        <end position="228"/>
    </location>
</feature>
<evidence type="ECO:0000259" key="5">
    <source>
        <dbReference type="Pfam" id="PF00296"/>
    </source>
</evidence>
<dbReference type="InterPro" id="IPR019921">
    <property type="entry name" value="Lucif-like_OxRdtase_Rv2161c"/>
</dbReference>
<protein>
    <submittedName>
        <fullName evidence="6">LLM class F420-dependent oxidoreductase</fullName>
    </submittedName>
</protein>
<dbReference type="SUPFAM" id="SSF51679">
    <property type="entry name" value="Bacterial luciferase-like"/>
    <property type="match status" value="1"/>
</dbReference>
<keyword evidence="7" id="KW-1185">Reference proteome</keyword>
<dbReference type="GO" id="GO:0004497">
    <property type="term" value="F:monooxygenase activity"/>
    <property type="evidence" value="ECO:0007669"/>
    <property type="project" value="UniProtKB-KW"/>
</dbReference>